<comment type="caution">
    <text evidence="8">The sequence shown here is derived from an EMBL/GenBank/DDBJ whole genome shotgun (WGS) entry which is preliminary data.</text>
</comment>
<sequence>MSSFFDNDDEDDYSLPRRQPQAGPSRRPVNLSSDPSDRARESSVTSSTTAPGQEPRSFLSRLESTLSPGPSDALSVGLGDLHSDYPLSGETGGMDLDGEEEEDLDDVRRMGRVWVRERGTVDLMPWEGELIDTLFDKLVQQQSMVDTLRSDPHTSEEEHFKLVLVQTEMERVKFVIRSYVRTRLHKIEKYSHHIVLTPELHNLLSGAELAHARRYTELLHTHFKHSVLDSLPDWLQNMDDSYGDGLSMVSKPNKDVPILIYCRKDCGEIILENGERAELGRGTTHLVKYSLVERWVSLGWAEVL</sequence>
<dbReference type="SUPFAM" id="SSF158573">
    <property type="entry name" value="GINS helical bundle-like"/>
    <property type="match status" value="1"/>
</dbReference>
<accession>A0AAD9L8H5</accession>
<reference evidence="8" key="1">
    <citation type="submission" date="2023-02" db="EMBL/GenBank/DDBJ databases">
        <title>Identification and recombinant expression of a fungal hydrolase from Papiliotrema laurentii that hydrolyzes apple cutin and clears colloidal polyester polyurethane.</title>
        <authorList>
            <consortium name="DOE Joint Genome Institute"/>
            <person name="Roman V.A."/>
            <person name="Bojanowski C."/>
            <person name="Crable B.R."/>
            <person name="Wagner D.N."/>
            <person name="Hung C.S."/>
            <person name="Nadeau L.J."/>
            <person name="Schratz L."/>
            <person name="Haridas S."/>
            <person name="Pangilinan J."/>
            <person name="Lipzen A."/>
            <person name="Na H."/>
            <person name="Yan M."/>
            <person name="Ng V."/>
            <person name="Grigoriev I.V."/>
            <person name="Spatafora J.W."/>
            <person name="Barlow D."/>
            <person name="Biffinger J."/>
            <person name="Kelley-Loughnane N."/>
            <person name="Varaljay V.A."/>
            <person name="Crookes-Goodson W.J."/>
        </authorList>
    </citation>
    <scope>NUCLEOTIDE SEQUENCE</scope>
    <source>
        <strain evidence="8">5307AH</strain>
    </source>
</reference>
<name>A0AAD9L8H5_PAPLA</name>
<dbReference type="PANTHER" id="PTHR21206">
    <property type="entry name" value="SLD5 PROTEIN"/>
    <property type="match status" value="1"/>
</dbReference>
<evidence type="ECO:0000256" key="3">
    <source>
        <dbReference type="ARBA" id="ARBA00014804"/>
    </source>
</evidence>
<dbReference type="InterPro" id="IPR038749">
    <property type="entry name" value="Sld5_GINS_A"/>
</dbReference>
<keyword evidence="9" id="KW-1185">Reference proteome</keyword>
<dbReference type="CDD" id="cd11711">
    <property type="entry name" value="GINS_A_Sld5"/>
    <property type="match status" value="1"/>
</dbReference>
<feature type="compositionally biased region" description="Polar residues" evidence="6">
    <location>
        <begin position="42"/>
        <end position="51"/>
    </location>
</feature>
<evidence type="ECO:0000313" key="8">
    <source>
        <dbReference type="EMBL" id="KAK1927155.1"/>
    </source>
</evidence>
<dbReference type="Pfam" id="PF05916">
    <property type="entry name" value="Sld5"/>
    <property type="match status" value="1"/>
</dbReference>
<feature type="compositionally biased region" description="Acidic residues" evidence="6">
    <location>
        <begin position="1"/>
        <end position="13"/>
    </location>
</feature>
<dbReference type="PANTHER" id="PTHR21206:SF0">
    <property type="entry name" value="DNA REPLICATION COMPLEX GINS PROTEIN SLD5"/>
    <property type="match status" value="1"/>
</dbReference>
<dbReference type="AlphaFoldDB" id="A0AAD9L8H5"/>
<comment type="similarity">
    <text evidence="2">Belongs to the GINS4/SLD5 family.</text>
</comment>
<dbReference type="Proteomes" id="UP001182556">
    <property type="component" value="Unassembled WGS sequence"/>
</dbReference>
<evidence type="ECO:0000256" key="1">
    <source>
        <dbReference type="ARBA" id="ARBA00004123"/>
    </source>
</evidence>
<feature type="region of interest" description="Disordered" evidence="6">
    <location>
        <begin position="1"/>
        <end position="103"/>
    </location>
</feature>
<dbReference type="GO" id="GO:0006261">
    <property type="term" value="P:DNA-templated DNA replication"/>
    <property type="evidence" value="ECO:0007669"/>
    <property type="project" value="InterPro"/>
</dbReference>
<feature type="domain" description="GINS subunit" evidence="7">
    <location>
        <begin position="144"/>
        <end position="224"/>
    </location>
</feature>
<comment type="subcellular location">
    <subcellularLocation>
        <location evidence="1">Nucleus</location>
    </subcellularLocation>
</comment>
<protein>
    <recommendedName>
        <fullName evidence="3">DNA replication complex GINS protein SLD5</fullName>
    </recommendedName>
</protein>
<keyword evidence="5" id="KW-0539">Nucleus</keyword>
<evidence type="ECO:0000256" key="2">
    <source>
        <dbReference type="ARBA" id="ARBA00008187"/>
    </source>
</evidence>
<dbReference type="InterPro" id="IPR008591">
    <property type="entry name" value="GINS_Sld5"/>
</dbReference>
<dbReference type="EMBL" id="JAODAN010000001">
    <property type="protein sequence ID" value="KAK1927155.1"/>
    <property type="molecule type" value="Genomic_DNA"/>
</dbReference>
<dbReference type="Gene3D" id="1.20.58.1030">
    <property type="match status" value="1"/>
</dbReference>
<evidence type="ECO:0000259" key="7">
    <source>
        <dbReference type="Pfam" id="PF05916"/>
    </source>
</evidence>
<dbReference type="InterPro" id="IPR021151">
    <property type="entry name" value="GINS_A"/>
</dbReference>
<dbReference type="GO" id="GO:0000727">
    <property type="term" value="P:double-strand break repair via break-induced replication"/>
    <property type="evidence" value="ECO:0007669"/>
    <property type="project" value="TreeGrafter"/>
</dbReference>
<dbReference type="CDD" id="cd21692">
    <property type="entry name" value="GINS_B_Sld5"/>
    <property type="match status" value="1"/>
</dbReference>
<gene>
    <name evidence="8" type="ORF">DB88DRAFT_14698</name>
</gene>
<evidence type="ECO:0000256" key="4">
    <source>
        <dbReference type="ARBA" id="ARBA00022705"/>
    </source>
</evidence>
<dbReference type="GO" id="GO:0000811">
    <property type="term" value="C:GINS complex"/>
    <property type="evidence" value="ECO:0007669"/>
    <property type="project" value="TreeGrafter"/>
</dbReference>
<evidence type="ECO:0000313" key="9">
    <source>
        <dbReference type="Proteomes" id="UP001182556"/>
    </source>
</evidence>
<keyword evidence="4" id="KW-0235">DNA replication</keyword>
<dbReference type="InterPro" id="IPR036224">
    <property type="entry name" value="GINS_bundle-like_dom_sf"/>
</dbReference>
<dbReference type="InterPro" id="IPR031633">
    <property type="entry name" value="SLD5_C"/>
</dbReference>
<organism evidence="8 9">
    <name type="scientific">Papiliotrema laurentii</name>
    <name type="common">Cryptococcus laurentii</name>
    <dbReference type="NCBI Taxonomy" id="5418"/>
    <lineage>
        <taxon>Eukaryota</taxon>
        <taxon>Fungi</taxon>
        <taxon>Dikarya</taxon>
        <taxon>Basidiomycota</taxon>
        <taxon>Agaricomycotina</taxon>
        <taxon>Tremellomycetes</taxon>
        <taxon>Tremellales</taxon>
        <taxon>Rhynchogastremaceae</taxon>
        <taxon>Papiliotrema</taxon>
    </lineage>
</organism>
<evidence type="ECO:0000256" key="5">
    <source>
        <dbReference type="ARBA" id="ARBA00023242"/>
    </source>
</evidence>
<evidence type="ECO:0000256" key="6">
    <source>
        <dbReference type="SAM" id="MobiDB-lite"/>
    </source>
</evidence>
<proteinExistence type="inferred from homology"/>